<dbReference type="InterPro" id="IPR016181">
    <property type="entry name" value="Acyl_CoA_acyltransferase"/>
</dbReference>
<proteinExistence type="predicted"/>
<reference evidence="2 3" key="1">
    <citation type="journal article" date="2021" name="Commun. Biol.">
        <title>The genome of Shorea leprosula (Dipterocarpaceae) highlights the ecological relevance of drought in aseasonal tropical rainforests.</title>
        <authorList>
            <person name="Ng K.K.S."/>
            <person name="Kobayashi M.J."/>
            <person name="Fawcett J.A."/>
            <person name="Hatakeyama M."/>
            <person name="Paape T."/>
            <person name="Ng C.H."/>
            <person name="Ang C.C."/>
            <person name="Tnah L.H."/>
            <person name="Lee C.T."/>
            <person name="Nishiyama T."/>
            <person name="Sese J."/>
            <person name="O'Brien M.J."/>
            <person name="Copetti D."/>
            <person name="Mohd Noor M.I."/>
            <person name="Ong R.C."/>
            <person name="Putra M."/>
            <person name="Sireger I.Z."/>
            <person name="Indrioko S."/>
            <person name="Kosugi Y."/>
            <person name="Izuno A."/>
            <person name="Isagi Y."/>
            <person name="Lee S.L."/>
            <person name="Shimizu K.K."/>
        </authorList>
    </citation>
    <scope>NUCLEOTIDE SEQUENCE [LARGE SCALE GENOMIC DNA]</scope>
    <source>
        <strain evidence="2">214</strain>
    </source>
</reference>
<comment type="caution">
    <text evidence="2">The sequence shown here is derived from an EMBL/GenBank/DDBJ whole genome shotgun (WGS) entry which is preliminary data.</text>
</comment>
<feature type="region of interest" description="Disordered" evidence="1">
    <location>
        <begin position="1"/>
        <end position="32"/>
    </location>
</feature>
<name>A0AAV5J2V8_9ROSI</name>
<evidence type="ECO:0000313" key="3">
    <source>
        <dbReference type="Proteomes" id="UP001054252"/>
    </source>
</evidence>
<sequence>MEEDDKGEAESSSPSSPPILEGRGRVREKPRSGFASCPVWLLRNNKIRQQCIKFGGFEKNLEFGGFEELEALVDVENIGSQRVLEKAGFTREGLLVCLELGGDAGERRKEGWRMRMRAFK</sequence>
<dbReference type="SUPFAM" id="SSF55729">
    <property type="entry name" value="Acyl-CoA N-acyltransferases (Nat)"/>
    <property type="match status" value="1"/>
</dbReference>
<evidence type="ECO:0008006" key="4">
    <source>
        <dbReference type="Google" id="ProtNLM"/>
    </source>
</evidence>
<dbReference type="EMBL" id="BPVZ01000023">
    <property type="protein sequence ID" value="GKV05340.1"/>
    <property type="molecule type" value="Genomic_DNA"/>
</dbReference>
<evidence type="ECO:0000256" key="1">
    <source>
        <dbReference type="SAM" id="MobiDB-lite"/>
    </source>
</evidence>
<accession>A0AAV5J2V8</accession>
<evidence type="ECO:0000313" key="2">
    <source>
        <dbReference type="EMBL" id="GKV05340.1"/>
    </source>
</evidence>
<dbReference type="Gene3D" id="3.40.630.30">
    <property type="match status" value="1"/>
</dbReference>
<gene>
    <name evidence="2" type="ORF">SLEP1_g17365</name>
</gene>
<protein>
    <recommendedName>
        <fullName evidence="4">N-acetyltransferase domain-containing protein</fullName>
    </recommendedName>
</protein>
<dbReference type="Proteomes" id="UP001054252">
    <property type="component" value="Unassembled WGS sequence"/>
</dbReference>
<keyword evidence="3" id="KW-1185">Reference proteome</keyword>
<feature type="compositionally biased region" description="Basic and acidic residues" evidence="1">
    <location>
        <begin position="22"/>
        <end position="31"/>
    </location>
</feature>
<dbReference type="AlphaFoldDB" id="A0AAV5J2V8"/>
<organism evidence="2 3">
    <name type="scientific">Rubroshorea leprosula</name>
    <dbReference type="NCBI Taxonomy" id="152421"/>
    <lineage>
        <taxon>Eukaryota</taxon>
        <taxon>Viridiplantae</taxon>
        <taxon>Streptophyta</taxon>
        <taxon>Embryophyta</taxon>
        <taxon>Tracheophyta</taxon>
        <taxon>Spermatophyta</taxon>
        <taxon>Magnoliopsida</taxon>
        <taxon>eudicotyledons</taxon>
        <taxon>Gunneridae</taxon>
        <taxon>Pentapetalae</taxon>
        <taxon>rosids</taxon>
        <taxon>malvids</taxon>
        <taxon>Malvales</taxon>
        <taxon>Dipterocarpaceae</taxon>
        <taxon>Rubroshorea</taxon>
    </lineage>
</organism>